<dbReference type="AlphaFoldDB" id="A0AA40BRH5"/>
<evidence type="ECO:0000256" key="3">
    <source>
        <dbReference type="ARBA" id="ARBA00022630"/>
    </source>
</evidence>
<evidence type="ECO:0000256" key="4">
    <source>
        <dbReference type="ARBA" id="ARBA00022827"/>
    </source>
</evidence>
<dbReference type="GO" id="GO:0016491">
    <property type="term" value="F:oxidoreductase activity"/>
    <property type="evidence" value="ECO:0007669"/>
    <property type="project" value="UniProtKB-KW"/>
</dbReference>
<evidence type="ECO:0000256" key="2">
    <source>
        <dbReference type="ARBA" id="ARBA00005466"/>
    </source>
</evidence>
<keyword evidence="9" id="KW-1185">Reference proteome</keyword>
<gene>
    <name evidence="8" type="ORF">B0T21DRAFT_284264</name>
</gene>
<dbReference type="InterPro" id="IPR050416">
    <property type="entry name" value="FAD-linked_Oxidoreductase"/>
</dbReference>
<comment type="caution">
    <text evidence="8">The sequence shown here is derived from an EMBL/GenBank/DDBJ whole genome shotgun (WGS) entry which is preliminary data.</text>
</comment>
<sequence length="518" mass="56699">MNPSINHPGPGSDPGIKPDSAQAPAPATAPILLRNTTPESDFHSAIFSRVFNHRRPSFSSSSPYYPTRLPFGYCKPLTVSDILACVAVAKAENKRISIRSGGHSWACWSVRHDAILLDMIDFEGGVESIRWEPERGEGVVSCASAVTSAQLNEFLEKGKRVFPGGHCPDVGLGGFLLQGGMGWNCKNWGWACEYVVGVDVVTAEGEVLHCDKTQNEDLFFAARGAGPGFPAIVTRFYLRTLPLLPMWQSLYFFDIANFKDVLEWLIKLSPTASPTLEIVLVSSFIPQSSPKPTLTAVFTSFSPSHPSALAALQPIHDSLPCPPSSNPDHPSRFCQPTSLPKEYAAQLAGNAAPGFRTRSDNAYLSNNLSPSQVATALEPAFSTLPTKQSTALWFAMNPTSRRTLPENMALSMQSDHYFSVYAVWKEDVDDEKCDAWVKGVFDKLEEDEEEGTLLVGSYLGDADFQFRQAGWRFWGEEERGRLEGVRGRWDPRGRVCGFLVGDEAVDGGVKRLDIGGTA</sequence>
<comment type="cofactor">
    <cofactor evidence="1">
        <name>FAD</name>
        <dbReference type="ChEBI" id="CHEBI:57692"/>
    </cofactor>
</comment>
<accession>A0AA40BRH5</accession>
<evidence type="ECO:0000256" key="6">
    <source>
        <dbReference type="SAM" id="MobiDB-lite"/>
    </source>
</evidence>
<dbReference type="PANTHER" id="PTHR42973:SF39">
    <property type="entry name" value="FAD-BINDING PCMH-TYPE DOMAIN-CONTAINING PROTEIN"/>
    <property type="match status" value="1"/>
</dbReference>
<dbReference type="InterPro" id="IPR016166">
    <property type="entry name" value="FAD-bd_PCMH"/>
</dbReference>
<protein>
    <recommendedName>
        <fullName evidence="7">FAD-binding PCMH-type domain-containing protein</fullName>
    </recommendedName>
</protein>
<keyword evidence="4" id="KW-0274">FAD</keyword>
<dbReference type="Gene3D" id="3.30.465.10">
    <property type="match status" value="1"/>
</dbReference>
<name>A0AA40BRH5_9PEZI</name>
<keyword evidence="3" id="KW-0285">Flavoprotein</keyword>
<evidence type="ECO:0000313" key="8">
    <source>
        <dbReference type="EMBL" id="KAK0739064.1"/>
    </source>
</evidence>
<organism evidence="8 9">
    <name type="scientific">Apiosordaria backusii</name>
    <dbReference type="NCBI Taxonomy" id="314023"/>
    <lineage>
        <taxon>Eukaryota</taxon>
        <taxon>Fungi</taxon>
        <taxon>Dikarya</taxon>
        <taxon>Ascomycota</taxon>
        <taxon>Pezizomycotina</taxon>
        <taxon>Sordariomycetes</taxon>
        <taxon>Sordariomycetidae</taxon>
        <taxon>Sordariales</taxon>
        <taxon>Lasiosphaeriaceae</taxon>
        <taxon>Apiosordaria</taxon>
    </lineage>
</organism>
<dbReference type="PROSITE" id="PS51387">
    <property type="entry name" value="FAD_PCMH"/>
    <property type="match status" value="1"/>
</dbReference>
<feature type="domain" description="FAD-binding PCMH-type" evidence="7">
    <location>
        <begin position="66"/>
        <end position="243"/>
    </location>
</feature>
<dbReference type="EMBL" id="JAUKTV010000004">
    <property type="protein sequence ID" value="KAK0739064.1"/>
    <property type="molecule type" value="Genomic_DNA"/>
</dbReference>
<dbReference type="Gene3D" id="3.30.43.10">
    <property type="entry name" value="Uridine Diphospho-n-acetylenolpyruvylglucosamine Reductase, domain 2"/>
    <property type="match status" value="1"/>
</dbReference>
<dbReference type="InterPro" id="IPR036318">
    <property type="entry name" value="FAD-bd_PCMH-like_sf"/>
</dbReference>
<evidence type="ECO:0000259" key="7">
    <source>
        <dbReference type="PROSITE" id="PS51387"/>
    </source>
</evidence>
<reference evidence="8" key="1">
    <citation type="submission" date="2023-06" db="EMBL/GenBank/DDBJ databases">
        <title>Genome-scale phylogeny and comparative genomics of the fungal order Sordariales.</title>
        <authorList>
            <consortium name="Lawrence Berkeley National Laboratory"/>
            <person name="Hensen N."/>
            <person name="Bonometti L."/>
            <person name="Westerberg I."/>
            <person name="Brannstrom I.O."/>
            <person name="Guillou S."/>
            <person name="Cros-Aarteil S."/>
            <person name="Calhoun S."/>
            <person name="Haridas S."/>
            <person name="Kuo A."/>
            <person name="Mondo S."/>
            <person name="Pangilinan J."/>
            <person name="Riley R."/>
            <person name="Labutti K."/>
            <person name="Andreopoulos B."/>
            <person name="Lipzen A."/>
            <person name="Chen C."/>
            <person name="Yanf M."/>
            <person name="Daum C."/>
            <person name="Ng V."/>
            <person name="Clum A."/>
            <person name="Steindorff A."/>
            <person name="Ohm R."/>
            <person name="Martin F."/>
            <person name="Silar P."/>
            <person name="Natvig D."/>
            <person name="Lalanne C."/>
            <person name="Gautier V."/>
            <person name="Ament-Velasquez S.L."/>
            <person name="Kruys A."/>
            <person name="Hutchinson M.I."/>
            <person name="Powell A.J."/>
            <person name="Barry K."/>
            <person name="Miller A.N."/>
            <person name="Grigoriev I.V."/>
            <person name="Debuchy R."/>
            <person name="Gladieux P."/>
            <person name="Thoren M.H."/>
            <person name="Johannesson H."/>
        </authorList>
    </citation>
    <scope>NUCLEOTIDE SEQUENCE</scope>
    <source>
        <strain evidence="8">CBS 540.89</strain>
    </source>
</reference>
<dbReference type="Gene3D" id="3.40.462.20">
    <property type="match status" value="1"/>
</dbReference>
<dbReference type="Pfam" id="PF01565">
    <property type="entry name" value="FAD_binding_4"/>
    <property type="match status" value="1"/>
</dbReference>
<dbReference type="PROSITE" id="PS00862">
    <property type="entry name" value="OX2_COVAL_FAD"/>
    <property type="match status" value="1"/>
</dbReference>
<dbReference type="GO" id="GO:0071949">
    <property type="term" value="F:FAD binding"/>
    <property type="evidence" value="ECO:0007669"/>
    <property type="project" value="InterPro"/>
</dbReference>
<dbReference type="InterPro" id="IPR016169">
    <property type="entry name" value="FAD-bd_PCMH_sub2"/>
</dbReference>
<feature type="region of interest" description="Disordered" evidence="6">
    <location>
        <begin position="1"/>
        <end position="24"/>
    </location>
</feature>
<dbReference type="SUPFAM" id="SSF56176">
    <property type="entry name" value="FAD-binding/transporter-associated domain-like"/>
    <property type="match status" value="1"/>
</dbReference>
<dbReference type="InterPro" id="IPR006094">
    <property type="entry name" value="Oxid_FAD_bind_N"/>
</dbReference>
<evidence type="ECO:0000256" key="5">
    <source>
        <dbReference type="ARBA" id="ARBA00023002"/>
    </source>
</evidence>
<dbReference type="Proteomes" id="UP001172159">
    <property type="component" value="Unassembled WGS sequence"/>
</dbReference>
<proteinExistence type="inferred from homology"/>
<dbReference type="InterPro" id="IPR016167">
    <property type="entry name" value="FAD-bd_PCMH_sub1"/>
</dbReference>
<evidence type="ECO:0000313" key="9">
    <source>
        <dbReference type="Proteomes" id="UP001172159"/>
    </source>
</evidence>
<comment type="similarity">
    <text evidence="2">Belongs to the oxygen-dependent FAD-linked oxidoreductase family.</text>
</comment>
<keyword evidence="5" id="KW-0560">Oxidoreductase</keyword>
<dbReference type="InterPro" id="IPR006093">
    <property type="entry name" value="Oxy_OxRdtase_FAD_BS"/>
</dbReference>
<dbReference type="PANTHER" id="PTHR42973">
    <property type="entry name" value="BINDING OXIDOREDUCTASE, PUTATIVE (AFU_ORTHOLOGUE AFUA_1G17690)-RELATED"/>
    <property type="match status" value="1"/>
</dbReference>
<evidence type="ECO:0000256" key="1">
    <source>
        <dbReference type="ARBA" id="ARBA00001974"/>
    </source>
</evidence>